<dbReference type="Proteomes" id="UP000799753">
    <property type="component" value="Unassembled WGS sequence"/>
</dbReference>
<keyword evidence="3" id="KW-1185">Reference proteome</keyword>
<dbReference type="PANTHER" id="PTHR33112:SF9">
    <property type="entry name" value="HETEROKARYON INCOMPATIBILITY DOMAIN-CONTAINING PROTEIN"/>
    <property type="match status" value="1"/>
</dbReference>
<proteinExistence type="predicted"/>
<feature type="domain" description="Heterokaryon incompatibility" evidence="1">
    <location>
        <begin position="205"/>
        <end position="356"/>
    </location>
</feature>
<dbReference type="EMBL" id="MU006802">
    <property type="protein sequence ID" value="KAF2635917.1"/>
    <property type="molecule type" value="Genomic_DNA"/>
</dbReference>
<gene>
    <name evidence="2" type="ORF">P280DRAFT_493460</name>
</gene>
<dbReference type="OrthoDB" id="5125733at2759"/>
<dbReference type="AlphaFoldDB" id="A0A6A6RLE1"/>
<organism evidence="2 3">
    <name type="scientific">Massarina eburnea CBS 473.64</name>
    <dbReference type="NCBI Taxonomy" id="1395130"/>
    <lineage>
        <taxon>Eukaryota</taxon>
        <taxon>Fungi</taxon>
        <taxon>Dikarya</taxon>
        <taxon>Ascomycota</taxon>
        <taxon>Pezizomycotina</taxon>
        <taxon>Dothideomycetes</taxon>
        <taxon>Pleosporomycetidae</taxon>
        <taxon>Pleosporales</taxon>
        <taxon>Massarineae</taxon>
        <taxon>Massarinaceae</taxon>
        <taxon>Massarina</taxon>
    </lineage>
</organism>
<evidence type="ECO:0000259" key="1">
    <source>
        <dbReference type="Pfam" id="PF06985"/>
    </source>
</evidence>
<name>A0A6A6RLE1_9PLEO</name>
<dbReference type="InterPro" id="IPR010730">
    <property type="entry name" value="HET"/>
</dbReference>
<dbReference type="Pfam" id="PF06985">
    <property type="entry name" value="HET"/>
    <property type="match status" value="1"/>
</dbReference>
<accession>A0A6A6RLE1</accession>
<evidence type="ECO:0000313" key="2">
    <source>
        <dbReference type="EMBL" id="KAF2635917.1"/>
    </source>
</evidence>
<protein>
    <submittedName>
        <fullName evidence="2">HET-domain-containing protein</fullName>
    </submittedName>
</protein>
<dbReference type="PANTHER" id="PTHR33112">
    <property type="entry name" value="DOMAIN PROTEIN, PUTATIVE-RELATED"/>
    <property type="match status" value="1"/>
</dbReference>
<evidence type="ECO:0000313" key="3">
    <source>
        <dbReference type="Proteomes" id="UP000799753"/>
    </source>
</evidence>
<reference evidence="2" key="1">
    <citation type="journal article" date="2020" name="Stud. Mycol.">
        <title>101 Dothideomycetes genomes: a test case for predicting lifestyles and emergence of pathogens.</title>
        <authorList>
            <person name="Haridas S."/>
            <person name="Albert R."/>
            <person name="Binder M."/>
            <person name="Bloem J."/>
            <person name="Labutti K."/>
            <person name="Salamov A."/>
            <person name="Andreopoulos B."/>
            <person name="Baker S."/>
            <person name="Barry K."/>
            <person name="Bills G."/>
            <person name="Bluhm B."/>
            <person name="Cannon C."/>
            <person name="Castanera R."/>
            <person name="Culley D."/>
            <person name="Daum C."/>
            <person name="Ezra D."/>
            <person name="Gonzalez J."/>
            <person name="Henrissat B."/>
            <person name="Kuo A."/>
            <person name="Liang C."/>
            <person name="Lipzen A."/>
            <person name="Lutzoni F."/>
            <person name="Magnuson J."/>
            <person name="Mondo S."/>
            <person name="Nolan M."/>
            <person name="Ohm R."/>
            <person name="Pangilinan J."/>
            <person name="Park H.-J."/>
            <person name="Ramirez L."/>
            <person name="Alfaro M."/>
            <person name="Sun H."/>
            <person name="Tritt A."/>
            <person name="Yoshinaga Y."/>
            <person name="Zwiers L.-H."/>
            <person name="Turgeon B."/>
            <person name="Goodwin S."/>
            <person name="Spatafora J."/>
            <person name="Crous P."/>
            <person name="Grigoriev I."/>
        </authorList>
    </citation>
    <scope>NUCLEOTIDE SEQUENCE</scope>
    <source>
        <strain evidence="2">CBS 473.64</strain>
    </source>
</reference>
<sequence>MPLTRSLRQPHRRSTTQIRRKPCQICHNLNPRGHPSSVYSVESEEAALASLSLVLDSSSLAKTKDTQEGGCRFCAVLCQALDAFSQGWRDTLQRVNVDLKEKGTIKVGLDANRWKGERIEIYAGSASRAPWPTLGTTRHIPVNSGSDDTFNFARRCIQDCMTNSKHVACKLPSRSSAAAPKRLLDVGRVTAPIRLIDTQGKHFEYAALSHCWGAGPALTVTKLNWKKLASSIPFESLPPLFQDAVVIVRQLGLRYIWIDALCIIQDSVRDWETESAKMGGIYENSHVTISATSSGDGTSRCLLDRRKAVKLNYQNTTGKEAAVRARKIEDHHPNLAEAEPAKPLGRLATRAWALQEHVLSTRVLHYTGTELLFECKTSYRCECTPGRKTYPTTPALIPRAIAKSSKTHQAIWNAWHQIVEQYSKRDLTVPTDKLPAISGIASRIGMATGSSYIAGVWENNLASDLLWSTSLTTLPDAHYFALEKYRAPSFSWASLNAPIAYHNLEEHERETFTPTISLISSSTTATGLNPLGAVSCSRITLRGPVVHAMLSSMKREGMWEYTLAIKRTSGIIISHDSLLVEDYIPASDIPRKTVRRAQCGDKPSDFKTSVLCLGVARQDSWISGLVLGLSQRGRESYERLGTFSAGMEAFENAYERELEIM</sequence>